<evidence type="ECO:0000256" key="2">
    <source>
        <dbReference type="ARBA" id="ARBA00022448"/>
    </source>
</evidence>
<dbReference type="PROSITE" id="PS50850">
    <property type="entry name" value="MFS"/>
    <property type="match status" value="1"/>
</dbReference>
<gene>
    <name evidence="8" type="ORF">Q4T40_18860</name>
</gene>
<dbReference type="PANTHER" id="PTHR23508:SF10">
    <property type="entry name" value="CARBOXYLIC ACID TRANSPORTER PROTEIN HOMOLOG"/>
    <property type="match status" value="1"/>
</dbReference>
<evidence type="ECO:0000256" key="4">
    <source>
        <dbReference type="ARBA" id="ARBA00022989"/>
    </source>
</evidence>
<keyword evidence="2" id="KW-0813">Transport</keyword>
<dbReference type="Pfam" id="PF07690">
    <property type="entry name" value="MFS_1"/>
    <property type="match status" value="1"/>
</dbReference>
<proteinExistence type="predicted"/>
<comment type="subcellular location">
    <subcellularLocation>
        <location evidence="1">Cell membrane</location>
        <topology evidence="1">Multi-pass membrane protein</topology>
    </subcellularLocation>
</comment>
<evidence type="ECO:0000256" key="3">
    <source>
        <dbReference type="ARBA" id="ARBA00022692"/>
    </source>
</evidence>
<feature type="transmembrane region" description="Helical" evidence="6">
    <location>
        <begin position="260"/>
        <end position="280"/>
    </location>
</feature>
<feature type="transmembrane region" description="Helical" evidence="6">
    <location>
        <begin position="398"/>
        <end position="417"/>
    </location>
</feature>
<comment type="caution">
    <text evidence="8">The sequence shown here is derived from an EMBL/GenBank/DDBJ whole genome shotgun (WGS) entry which is preliminary data.</text>
</comment>
<feature type="transmembrane region" description="Helical" evidence="6">
    <location>
        <begin position="96"/>
        <end position="112"/>
    </location>
</feature>
<evidence type="ECO:0000259" key="7">
    <source>
        <dbReference type="PROSITE" id="PS50850"/>
    </source>
</evidence>
<dbReference type="InterPro" id="IPR036259">
    <property type="entry name" value="MFS_trans_sf"/>
</dbReference>
<evidence type="ECO:0000313" key="9">
    <source>
        <dbReference type="Proteomes" id="UP001254848"/>
    </source>
</evidence>
<evidence type="ECO:0000313" key="8">
    <source>
        <dbReference type="EMBL" id="MDT8903296.1"/>
    </source>
</evidence>
<evidence type="ECO:0000256" key="5">
    <source>
        <dbReference type="ARBA" id="ARBA00023136"/>
    </source>
</evidence>
<evidence type="ECO:0000256" key="1">
    <source>
        <dbReference type="ARBA" id="ARBA00004651"/>
    </source>
</evidence>
<feature type="transmembrane region" description="Helical" evidence="6">
    <location>
        <begin position="423"/>
        <end position="441"/>
    </location>
</feature>
<reference evidence="8 9" key="1">
    <citation type="submission" date="2023-07" db="EMBL/GenBank/DDBJ databases">
        <title>The novel representative of Negativicutes class, Anaeroselena agilis gen. nov. sp. nov.</title>
        <authorList>
            <person name="Prokofeva M.I."/>
            <person name="Elcheninov A.G."/>
            <person name="Klyukina A."/>
            <person name="Kublanov I.V."/>
            <person name="Frolov E.N."/>
            <person name="Podosokorskaya O.A."/>
        </authorList>
    </citation>
    <scope>NUCLEOTIDE SEQUENCE [LARGE SCALE GENOMIC DNA]</scope>
    <source>
        <strain evidence="8 9">4137-cl</strain>
    </source>
</reference>
<dbReference type="EMBL" id="JAUOZS010000001">
    <property type="protein sequence ID" value="MDT8903296.1"/>
    <property type="molecule type" value="Genomic_DNA"/>
</dbReference>
<keyword evidence="5 6" id="KW-0472">Membrane</keyword>
<evidence type="ECO:0000256" key="6">
    <source>
        <dbReference type="SAM" id="Phobius"/>
    </source>
</evidence>
<feature type="transmembrane region" description="Helical" evidence="6">
    <location>
        <begin position="300"/>
        <end position="321"/>
    </location>
</feature>
<keyword evidence="3 6" id="KW-0812">Transmembrane</keyword>
<dbReference type="RefSeq" id="WP_413781755.1">
    <property type="nucleotide sequence ID" value="NZ_JAUOZS010000001.1"/>
</dbReference>
<feature type="transmembrane region" description="Helical" evidence="6">
    <location>
        <begin position="27"/>
        <end position="49"/>
    </location>
</feature>
<dbReference type="PROSITE" id="PS00217">
    <property type="entry name" value="SUGAR_TRANSPORT_2"/>
    <property type="match status" value="1"/>
</dbReference>
<sequence>MATTTFTAEELIGRMERLPFSRMHKKIFTLAAIGYLFDAFDIMLLSFVMPALAKDLGLTPLQIGLAFSISFLGMFFGALCGGILADMFGRLKLFKITLLVFSVATFLTGFVNSYETLLILRFITGLGLGSEQPVVFTYNSEMMPSAYRGRLNGLTEALWGGGVLIASGVALLLVPAYGWRAAFFAGVLPAILVWFLRKGIPESPRWYIVKGDYKAAEQHLAEIEQAVEAETGTKLPPPQPVSKLESQTGNRMAVIFRPLFMRRTVMLWILWFCLMFGYWGLNSWLPTLLKNSGYSTFASIGYVLVMNLVWIPSGLLGSYLADKVGRKLPIVVYLLLSGVTGILYGWALTHKMPVELMLTFGSLSVFFLAGAYSVVFAYTPENYPTEVRGTGTGSAMSLGRIGGILAPTVVGYLYPIIGLYMTLTVVSIGFVLSALAVGFLGTETKGKNLESCNVVETKGASV</sequence>
<dbReference type="Proteomes" id="UP001254848">
    <property type="component" value="Unassembled WGS sequence"/>
</dbReference>
<dbReference type="PANTHER" id="PTHR23508">
    <property type="entry name" value="CARBOXYLIC ACID TRANSPORTER PROTEIN HOMOLOG"/>
    <property type="match status" value="1"/>
</dbReference>
<dbReference type="InterPro" id="IPR011701">
    <property type="entry name" value="MFS"/>
</dbReference>
<organism evidence="8 9">
    <name type="scientific">Anaeroselena agilis</name>
    <dbReference type="NCBI Taxonomy" id="3063788"/>
    <lineage>
        <taxon>Bacteria</taxon>
        <taxon>Bacillati</taxon>
        <taxon>Bacillota</taxon>
        <taxon>Negativicutes</taxon>
        <taxon>Acetonemataceae</taxon>
        <taxon>Anaeroselena</taxon>
    </lineage>
</organism>
<name>A0ABU3P2P8_9FIRM</name>
<feature type="transmembrane region" description="Helical" evidence="6">
    <location>
        <begin position="359"/>
        <end position="378"/>
    </location>
</feature>
<feature type="transmembrane region" description="Helical" evidence="6">
    <location>
        <begin position="61"/>
        <end position="84"/>
    </location>
</feature>
<accession>A0ABU3P2P8</accession>
<feature type="transmembrane region" description="Helical" evidence="6">
    <location>
        <begin position="151"/>
        <end position="173"/>
    </location>
</feature>
<dbReference type="SUPFAM" id="SSF103473">
    <property type="entry name" value="MFS general substrate transporter"/>
    <property type="match status" value="1"/>
</dbReference>
<feature type="transmembrane region" description="Helical" evidence="6">
    <location>
        <begin position="328"/>
        <end position="347"/>
    </location>
</feature>
<protein>
    <submittedName>
        <fullName evidence="8">MFS transporter</fullName>
    </submittedName>
</protein>
<dbReference type="Gene3D" id="1.20.1250.20">
    <property type="entry name" value="MFS general substrate transporter like domains"/>
    <property type="match status" value="1"/>
</dbReference>
<dbReference type="CDD" id="cd17316">
    <property type="entry name" value="MFS_SV2_like"/>
    <property type="match status" value="1"/>
</dbReference>
<keyword evidence="4 6" id="KW-1133">Transmembrane helix</keyword>
<dbReference type="InterPro" id="IPR005829">
    <property type="entry name" value="Sugar_transporter_CS"/>
</dbReference>
<dbReference type="InterPro" id="IPR020846">
    <property type="entry name" value="MFS_dom"/>
</dbReference>
<keyword evidence="9" id="KW-1185">Reference proteome</keyword>
<feature type="domain" description="Major facilitator superfamily (MFS) profile" evidence="7">
    <location>
        <begin position="27"/>
        <end position="445"/>
    </location>
</feature>